<keyword evidence="2" id="KW-1185">Reference proteome</keyword>
<protein>
    <submittedName>
        <fullName evidence="1">Uncharacterized protein</fullName>
    </submittedName>
</protein>
<dbReference type="EMBL" id="JAGFBR010000018">
    <property type="protein sequence ID" value="KAH0450873.1"/>
    <property type="molecule type" value="Genomic_DNA"/>
</dbReference>
<proteinExistence type="predicted"/>
<comment type="caution">
    <text evidence="1">The sequence shown here is derived from an EMBL/GenBank/DDBJ whole genome shotgun (WGS) entry which is preliminary data.</text>
</comment>
<dbReference type="Proteomes" id="UP000775213">
    <property type="component" value="Unassembled WGS sequence"/>
</dbReference>
<name>A0AAV7G670_DENCH</name>
<evidence type="ECO:0000313" key="1">
    <source>
        <dbReference type="EMBL" id="KAH0450873.1"/>
    </source>
</evidence>
<reference evidence="1 2" key="1">
    <citation type="journal article" date="2021" name="Hortic Res">
        <title>Chromosome-scale assembly of the Dendrobium chrysotoxum genome enhances the understanding of orchid evolution.</title>
        <authorList>
            <person name="Zhang Y."/>
            <person name="Zhang G.Q."/>
            <person name="Zhang D."/>
            <person name="Liu X.D."/>
            <person name="Xu X.Y."/>
            <person name="Sun W.H."/>
            <person name="Yu X."/>
            <person name="Zhu X."/>
            <person name="Wang Z.W."/>
            <person name="Zhao X."/>
            <person name="Zhong W.Y."/>
            <person name="Chen H."/>
            <person name="Yin W.L."/>
            <person name="Huang T."/>
            <person name="Niu S.C."/>
            <person name="Liu Z.J."/>
        </authorList>
    </citation>
    <scope>NUCLEOTIDE SEQUENCE [LARGE SCALE GENOMIC DNA]</scope>
    <source>
        <strain evidence="1">Lindl</strain>
    </source>
</reference>
<gene>
    <name evidence="1" type="ORF">IEQ34_021565</name>
</gene>
<accession>A0AAV7G670</accession>
<sequence>MQGRSWMEIDGFLEPRPSLRSWESREMFGDGFGSRRSLIVFIYIMEIDLSWILTSLNAEGLPLRATSPLQVKQCGPNLMYCKAGVFANLKIDWKKVAMIKHHLRRLRQAIHHFRQPLDDFNHQDDDSN</sequence>
<organism evidence="1 2">
    <name type="scientific">Dendrobium chrysotoxum</name>
    <name type="common">Orchid</name>
    <dbReference type="NCBI Taxonomy" id="161865"/>
    <lineage>
        <taxon>Eukaryota</taxon>
        <taxon>Viridiplantae</taxon>
        <taxon>Streptophyta</taxon>
        <taxon>Embryophyta</taxon>
        <taxon>Tracheophyta</taxon>
        <taxon>Spermatophyta</taxon>
        <taxon>Magnoliopsida</taxon>
        <taxon>Liliopsida</taxon>
        <taxon>Asparagales</taxon>
        <taxon>Orchidaceae</taxon>
        <taxon>Epidendroideae</taxon>
        <taxon>Malaxideae</taxon>
        <taxon>Dendrobiinae</taxon>
        <taxon>Dendrobium</taxon>
    </lineage>
</organism>
<evidence type="ECO:0000313" key="2">
    <source>
        <dbReference type="Proteomes" id="UP000775213"/>
    </source>
</evidence>
<dbReference type="AlphaFoldDB" id="A0AAV7G670"/>